<dbReference type="AlphaFoldDB" id="A0A6J4R6G5"/>
<feature type="non-terminal residue" evidence="2">
    <location>
        <position position="170"/>
    </location>
</feature>
<accession>A0A6J4R6G5</accession>
<feature type="region of interest" description="Disordered" evidence="1">
    <location>
        <begin position="1"/>
        <end position="73"/>
    </location>
</feature>
<feature type="compositionally biased region" description="Basic residues" evidence="1">
    <location>
        <begin position="33"/>
        <end position="45"/>
    </location>
</feature>
<protein>
    <submittedName>
        <fullName evidence="2">Uncharacterized protein</fullName>
    </submittedName>
</protein>
<name>A0A6J4R6G5_9ACTN</name>
<evidence type="ECO:0000256" key="1">
    <source>
        <dbReference type="SAM" id="MobiDB-lite"/>
    </source>
</evidence>
<feature type="non-terminal residue" evidence="2">
    <location>
        <position position="1"/>
    </location>
</feature>
<reference evidence="2" key="1">
    <citation type="submission" date="2020-02" db="EMBL/GenBank/DDBJ databases">
        <authorList>
            <person name="Meier V. D."/>
        </authorList>
    </citation>
    <scope>NUCLEOTIDE SEQUENCE</scope>
    <source>
        <strain evidence="2">AVDCRST_MAG58</strain>
    </source>
</reference>
<dbReference type="EMBL" id="CADCVF010000070">
    <property type="protein sequence ID" value="CAA9465612.1"/>
    <property type="molecule type" value="Genomic_DNA"/>
</dbReference>
<organism evidence="2">
    <name type="scientific">uncultured Rubrobacteraceae bacterium</name>
    <dbReference type="NCBI Taxonomy" id="349277"/>
    <lineage>
        <taxon>Bacteria</taxon>
        <taxon>Bacillati</taxon>
        <taxon>Actinomycetota</taxon>
        <taxon>Rubrobacteria</taxon>
        <taxon>Rubrobacterales</taxon>
        <taxon>Rubrobacteraceae</taxon>
        <taxon>environmental samples</taxon>
    </lineage>
</organism>
<sequence length="170" mass="18665">GSQANRARPGTGVCLGLPASAEARGSGQEGQGRLRRRHARLHHAGKAGSRDEPPARLLHPAAGHPDAVPEGVRPHFSLRMEGPRPLLRHRYERRDNRRGEVREERRLALSRPGAGVRRAERLRGILSVQDGWLLGWGRKSRGAGGGLLWGLDHLRHNRPFQGCPGDMGLV</sequence>
<gene>
    <name evidence="2" type="ORF">AVDCRST_MAG58-3432</name>
</gene>
<proteinExistence type="predicted"/>
<evidence type="ECO:0000313" key="2">
    <source>
        <dbReference type="EMBL" id="CAA9465612.1"/>
    </source>
</evidence>